<dbReference type="InterPro" id="IPR010310">
    <property type="entry name" value="T7SS_ESAT-6-like"/>
</dbReference>
<evidence type="ECO:0000313" key="2">
    <source>
        <dbReference type="EMBL" id="MDA0137582.1"/>
    </source>
</evidence>
<name>A0ABT4RGD2_9ACTN</name>
<dbReference type="Gene3D" id="1.10.287.1060">
    <property type="entry name" value="ESAT-6-like"/>
    <property type="match status" value="1"/>
</dbReference>
<comment type="similarity">
    <text evidence="1">Belongs to the WXG100 family.</text>
</comment>
<sequence length="95" mass="10268">MPNIAVTPEQLQSIGAQLNAGAANIESTLSQLAGQVAPLQSEWQGVAQARFQELWAEWQRSSRGIQEALTGISQLTQQAGVNYEQTEQSVASSFH</sequence>
<gene>
    <name evidence="2" type="ORF">OJ962_08750</name>
</gene>
<accession>A0ABT4RGD2</accession>
<keyword evidence="3" id="KW-1185">Reference proteome</keyword>
<dbReference type="EMBL" id="JAPCID010000010">
    <property type="protein sequence ID" value="MDA0137582.1"/>
    <property type="molecule type" value="Genomic_DNA"/>
</dbReference>
<protein>
    <recommendedName>
        <fullName evidence="1">ESAT-6-like protein</fullName>
    </recommendedName>
</protein>
<comment type="caution">
    <text evidence="2">The sequence shown here is derived from an EMBL/GenBank/DDBJ whole genome shotgun (WGS) entry which is preliminary data.</text>
</comment>
<evidence type="ECO:0000256" key="1">
    <source>
        <dbReference type="RuleBase" id="RU362001"/>
    </source>
</evidence>
<evidence type="ECO:0000313" key="3">
    <source>
        <dbReference type="Proteomes" id="UP001147700"/>
    </source>
</evidence>
<organism evidence="2 3">
    <name type="scientific">Solirubrobacter deserti</name>
    <dbReference type="NCBI Taxonomy" id="2282478"/>
    <lineage>
        <taxon>Bacteria</taxon>
        <taxon>Bacillati</taxon>
        <taxon>Actinomycetota</taxon>
        <taxon>Thermoleophilia</taxon>
        <taxon>Solirubrobacterales</taxon>
        <taxon>Solirubrobacteraceae</taxon>
        <taxon>Solirubrobacter</taxon>
    </lineage>
</organism>
<dbReference type="NCBIfam" id="TIGR03930">
    <property type="entry name" value="WXG100_ESAT6"/>
    <property type="match status" value="1"/>
</dbReference>
<dbReference type="InterPro" id="IPR036689">
    <property type="entry name" value="ESAT-6-like_sf"/>
</dbReference>
<dbReference type="RefSeq" id="WP_202957300.1">
    <property type="nucleotide sequence ID" value="NZ_JAPCID010000010.1"/>
</dbReference>
<proteinExistence type="inferred from homology"/>
<dbReference type="SUPFAM" id="SSF140453">
    <property type="entry name" value="EsxAB dimer-like"/>
    <property type="match status" value="1"/>
</dbReference>
<dbReference type="Pfam" id="PF06013">
    <property type="entry name" value="WXG100"/>
    <property type="match status" value="1"/>
</dbReference>
<reference evidence="2" key="1">
    <citation type="submission" date="2022-10" db="EMBL/GenBank/DDBJ databases">
        <title>The WGS of Solirubrobacter sp. CPCC 204708.</title>
        <authorList>
            <person name="Jiang Z."/>
        </authorList>
    </citation>
    <scope>NUCLEOTIDE SEQUENCE</scope>
    <source>
        <strain evidence="2">CPCC 204708</strain>
    </source>
</reference>
<dbReference type="Proteomes" id="UP001147700">
    <property type="component" value="Unassembled WGS sequence"/>
</dbReference>